<dbReference type="PROSITE" id="PS50048">
    <property type="entry name" value="ZN2_CY6_FUNGAL_2"/>
    <property type="match status" value="1"/>
</dbReference>
<dbReference type="InterPro" id="IPR036864">
    <property type="entry name" value="Zn2-C6_fun-type_DNA-bd_sf"/>
</dbReference>
<dbReference type="GO" id="GO:0006351">
    <property type="term" value="P:DNA-templated transcription"/>
    <property type="evidence" value="ECO:0007669"/>
    <property type="project" value="InterPro"/>
</dbReference>
<dbReference type="GO" id="GO:0008270">
    <property type="term" value="F:zinc ion binding"/>
    <property type="evidence" value="ECO:0007669"/>
    <property type="project" value="InterPro"/>
</dbReference>
<evidence type="ECO:0000256" key="4">
    <source>
        <dbReference type="ARBA" id="ARBA00023242"/>
    </source>
</evidence>
<feature type="coiled-coil region" evidence="5">
    <location>
        <begin position="48"/>
        <end position="75"/>
    </location>
</feature>
<dbReference type="PROSITE" id="PS00463">
    <property type="entry name" value="ZN2_CY6_FUNGAL_1"/>
    <property type="match status" value="1"/>
</dbReference>
<proteinExistence type="predicted"/>
<evidence type="ECO:0000256" key="1">
    <source>
        <dbReference type="ARBA" id="ARBA00004123"/>
    </source>
</evidence>
<dbReference type="GO" id="GO:0003677">
    <property type="term" value="F:DNA binding"/>
    <property type="evidence" value="ECO:0007669"/>
    <property type="project" value="UniProtKB-KW"/>
</dbReference>
<dbReference type="SUPFAM" id="SSF57701">
    <property type="entry name" value="Zn2/Cys6 DNA-binding domain"/>
    <property type="match status" value="1"/>
</dbReference>
<dbReference type="AlphaFoldDB" id="A0A8H4TWG7"/>
<dbReference type="PANTHER" id="PTHR46910:SF3">
    <property type="entry name" value="HALOTOLERANCE PROTEIN 9-RELATED"/>
    <property type="match status" value="1"/>
</dbReference>
<evidence type="ECO:0000256" key="2">
    <source>
        <dbReference type="ARBA" id="ARBA00022723"/>
    </source>
</evidence>
<evidence type="ECO:0000313" key="8">
    <source>
        <dbReference type="EMBL" id="KAF4965277.1"/>
    </source>
</evidence>
<evidence type="ECO:0000313" key="9">
    <source>
        <dbReference type="Proteomes" id="UP000622797"/>
    </source>
</evidence>
<comment type="caution">
    <text evidence="8">The sequence shown here is derived from an EMBL/GenBank/DDBJ whole genome shotgun (WGS) entry which is preliminary data.</text>
</comment>
<dbReference type="EMBL" id="JABEXW010000360">
    <property type="protein sequence ID" value="KAF4965277.1"/>
    <property type="molecule type" value="Genomic_DNA"/>
</dbReference>
<dbReference type="SMART" id="SM00066">
    <property type="entry name" value="GAL4"/>
    <property type="match status" value="1"/>
</dbReference>
<feature type="compositionally biased region" description="Polar residues" evidence="6">
    <location>
        <begin position="500"/>
        <end position="514"/>
    </location>
</feature>
<reference evidence="8" key="2">
    <citation type="submission" date="2020-05" db="EMBL/GenBank/DDBJ databases">
        <authorList>
            <person name="Kim H.-S."/>
            <person name="Proctor R.H."/>
            <person name="Brown D.W."/>
        </authorList>
    </citation>
    <scope>NUCLEOTIDE SEQUENCE</scope>
    <source>
        <strain evidence="8">NRRL 20472</strain>
    </source>
</reference>
<feature type="domain" description="Zn(2)-C6 fungal-type" evidence="7">
    <location>
        <begin position="8"/>
        <end position="38"/>
    </location>
</feature>
<dbReference type="Pfam" id="PF00172">
    <property type="entry name" value="Zn_clus"/>
    <property type="match status" value="1"/>
</dbReference>
<comment type="subcellular location">
    <subcellularLocation>
        <location evidence="1">Nucleus</location>
    </subcellularLocation>
</comment>
<keyword evidence="9" id="KW-1185">Reference proteome</keyword>
<evidence type="ECO:0000256" key="3">
    <source>
        <dbReference type="ARBA" id="ARBA00023125"/>
    </source>
</evidence>
<name>A0A8H4TWG7_9HYPO</name>
<keyword evidence="3" id="KW-0238">DNA-binding</keyword>
<keyword evidence="4" id="KW-0539">Nucleus</keyword>
<accession>A0A8H4TWG7</accession>
<evidence type="ECO:0000256" key="6">
    <source>
        <dbReference type="SAM" id="MobiDB-lite"/>
    </source>
</evidence>
<evidence type="ECO:0000256" key="5">
    <source>
        <dbReference type="SAM" id="Coils"/>
    </source>
</evidence>
<dbReference type="InterPro" id="IPR001138">
    <property type="entry name" value="Zn2Cys6_DnaBD"/>
</dbReference>
<feature type="compositionally biased region" description="Low complexity" evidence="6">
    <location>
        <begin position="632"/>
        <end position="645"/>
    </location>
</feature>
<dbReference type="InterPro" id="IPR050987">
    <property type="entry name" value="AtrR-like"/>
</dbReference>
<sequence>MWSTHDLACAHCRARKIRCGRERPQCESCKRDGVECRYSSPGKRVNHVKLLCQNFETLEDQLKSIQDDLSDLTSLVKGGNSVRSLSTPTDDWVPENLTNTDSSAASHSDCHIVRNTSQSLDRYYGPCSLYALCKEFHDDPLFEVSESDGSTHETVSMGILLKEILTEASNEPHLDMPSHPVGICLPPRQFLNLVVGQFFKNNDYATDVFVRSNFQPHIDRVYSQPIGPSDEGWAVCFNVFILLGIGKEPTSQGNSHFVQSLLQTIRMAVNNPRVFLTPRLVNVQALALLSYVAEQYSTTCLAELVFAQACLLARTMGLHQSHASSNDLPPEDTLERQKVFRSLYIRDKNNTIFRGSTAWLPGYDSGILPSPNETEAEAHGLLARIELAKLQDEVYQTFQAASAPNSHPSRQGQALALLWQRLEQWASTHHVMEKPLTSIKSISLMLSFLATRLYLLKGNDDTKSEDQIVKDAKACCLVFLLATTGKPDLQLSKALEQVLSPHQSPDPISSSKTNKYSDKNPQKRVFLSNLDETTTSALPRLAATFPLAAAFTVARNLLQQPIAETDDTPGQPEEEISLLEALHDQFTSAADQAHVDNLARSFSRILDLLVRIVRQKQSPETMSTPSIAFNELSSQQSTRSSNSLRGSVPLESPTSCSPWFGNASQTIGVGNAPVLLPWPAQQYKRQSEEMDYLIKRPRLSCQDEFLNIPAGFADHSSRTDDDTLFTFDFLSTGNDIPVFDMDD</sequence>
<dbReference type="Proteomes" id="UP000622797">
    <property type="component" value="Unassembled WGS sequence"/>
</dbReference>
<dbReference type="CDD" id="cd00067">
    <property type="entry name" value="GAL4"/>
    <property type="match status" value="1"/>
</dbReference>
<organism evidence="8 9">
    <name type="scientific">Fusarium sarcochroum</name>
    <dbReference type="NCBI Taxonomy" id="1208366"/>
    <lineage>
        <taxon>Eukaryota</taxon>
        <taxon>Fungi</taxon>
        <taxon>Dikarya</taxon>
        <taxon>Ascomycota</taxon>
        <taxon>Pezizomycotina</taxon>
        <taxon>Sordariomycetes</taxon>
        <taxon>Hypocreomycetidae</taxon>
        <taxon>Hypocreales</taxon>
        <taxon>Nectriaceae</taxon>
        <taxon>Fusarium</taxon>
        <taxon>Fusarium lateritium species complex</taxon>
    </lineage>
</organism>
<dbReference type="Gene3D" id="4.10.240.10">
    <property type="entry name" value="Zn(2)-C6 fungal-type DNA-binding domain"/>
    <property type="match status" value="1"/>
</dbReference>
<protein>
    <recommendedName>
        <fullName evidence="7">Zn(2)-C6 fungal-type domain-containing protein</fullName>
    </recommendedName>
</protein>
<dbReference type="CDD" id="cd12148">
    <property type="entry name" value="fungal_TF_MHR"/>
    <property type="match status" value="1"/>
</dbReference>
<reference evidence="8" key="1">
    <citation type="journal article" date="2020" name="BMC Genomics">
        <title>Correction to: Identification and distribution of gene clusters required for synthesis of sphingolipid metabolism inhibitors in diverse species of the filamentous fungus Fusarium.</title>
        <authorList>
            <person name="Kim H.S."/>
            <person name="Lohmar J.M."/>
            <person name="Busman M."/>
            <person name="Brown D.W."/>
            <person name="Naumann T.A."/>
            <person name="Divon H.H."/>
            <person name="Lysoe E."/>
            <person name="Uhlig S."/>
            <person name="Proctor R.H."/>
        </authorList>
    </citation>
    <scope>NUCLEOTIDE SEQUENCE</scope>
    <source>
        <strain evidence="8">NRRL 20472</strain>
    </source>
</reference>
<dbReference type="PANTHER" id="PTHR46910">
    <property type="entry name" value="TRANSCRIPTION FACTOR PDR1"/>
    <property type="match status" value="1"/>
</dbReference>
<feature type="region of interest" description="Disordered" evidence="6">
    <location>
        <begin position="632"/>
        <end position="651"/>
    </location>
</feature>
<feature type="region of interest" description="Disordered" evidence="6">
    <location>
        <begin position="498"/>
        <end position="523"/>
    </location>
</feature>
<keyword evidence="2" id="KW-0479">Metal-binding</keyword>
<dbReference type="InterPro" id="IPR007219">
    <property type="entry name" value="XnlR_reg_dom"/>
</dbReference>
<evidence type="ECO:0000259" key="7">
    <source>
        <dbReference type="PROSITE" id="PS50048"/>
    </source>
</evidence>
<dbReference type="GO" id="GO:0005634">
    <property type="term" value="C:nucleus"/>
    <property type="evidence" value="ECO:0007669"/>
    <property type="project" value="UniProtKB-SubCell"/>
</dbReference>
<dbReference type="OrthoDB" id="103819at2759"/>
<gene>
    <name evidence="8" type="ORF">FSARC_6895</name>
</gene>
<dbReference type="GO" id="GO:0000981">
    <property type="term" value="F:DNA-binding transcription factor activity, RNA polymerase II-specific"/>
    <property type="evidence" value="ECO:0007669"/>
    <property type="project" value="InterPro"/>
</dbReference>
<keyword evidence="5" id="KW-0175">Coiled coil</keyword>
<dbReference type="Pfam" id="PF04082">
    <property type="entry name" value="Fungal_trans"/>
    <property type="match status" value="1"/>
</dbReference>